<dbReference type="PANTHER" id="PTHR35894">
    <property type="entry name" value="GENERAL SECRETION PATHWAY PROTEIN A-RELATED"/>
    <property type="match status" value="1"/>
</dbReference>
<dbReference type="EMBL" id="BAABBN010000007">
    <property type="protein sequence ID" value="GAA3929759.1"/>
    <property type="molecule type" value="Genomic_DNA"/>
</dbReference>
<dbReference type="Pfam" id="PF05036">
    <property type="entry name" value="SPOR"/>
    <property type="match status" value="1"/>
</dbReference>
<dbReference type="SUPFAM" id="SSF52540">
    <property type="entry name" value="P-loop containing nucleoside triphosphate hydrolases"/>
    <property type="match status" value="1"/>
</dbReference>
<dbReference type="Proteomes" id="UP001501565">
    <property type="component" value="Unassembled WGS sequence"/>
</dbReference>
<dbReference type="InterPro" id="IPR007730">
    <property type="entry name" value="SPOR-like_dom"/>
</dbReference>
<dbReference type="InterPro" id="IPR027417">
    <property type="entry name" value="P-loop_NTPase"/>
</dbReference>
<evidence type="ECO:0000313" key="3">
    <source>
        <dbReference type="EMBL" id="GAA3929759.1"/>
    </source>
</evidence>
<name>A0ABP7MT41_9GAMM</name>
<keyword evidence="4" id="KW-1185">Reference proteome</keyword>
<dbReference type="RefSeq" id="WP_344799167.1">
    <property type="nucleotide sequence ID" value="NZ_BAABBN010000007.1"/>
</dbReference>
<dbReference type="Gene3D" id="3.40.50.300">
    <property type="entry name" value="P-loop containing nucleotide triphosphate hydrolases"/>
    <property type="match status" value="1"/>
</dbReference>
<feature type="domain" description="SPOR" evidence="2">
    <location>
        <begin position="440"/>
        <end position="520"/>
    </location>
</feature>
<dbReference type="Pfam" id="PF13401">
    <property type="entry name" value="AAA_22"/>
    <property type="match status" value="1"/>
</dbReference>
<evidence type="ECO:0000256" key="1">
    <source>
        <dbReference type="SAM" id="MobiDB-lite"/>
    </source>
</evidence>
<dbReference type="PROSITE" id="PS51724">
    <property type="entry name" value="SPOR"/>
    <property type="match status" value="1"/>
</dbReference>
<dbReference type="PANTHER" id="PTHR35894:SF1">
    <property type="entry name" value="PHOSPHORIBULOKINASE _ URIDINE KINASE FAMILY"/>
    <property type="match status" value="1"/>
</dbReference>
<feature type="region of interest" description="Disordered" evidence="1">
    <location>
        <begin position="381"/>
        <end position="409"/>
    </location>
</feature>
<comment type="caution">
    <text evidence="3">The sequence shown here is derived from an EMBL/GenBank/DDBJ whole genome shotgun (WGS) entry which is preliminary data.</text>
</comment>
<dbReference type="InterPro" id="IPR049945">
    <property type="entry name" value="AAA_22"/>
</dbReference>
<dbReference type="InterPro" id="IPR036680">
    <property type="entry name" value="SPOR-like_sf"/>
</dbReference>
<evidence type="ECO:0000259" key="2">
    <source>
        <dbReference type="PROSITE" id="PS51724"/>
    </source>
</evidence>
<accession>A0ABP7MT41</accession>
<protein>
    <recommendedName>
        <fullName evidence="2">SPOR domain-containing protein</fullName>
    </recommendedName>
</protein>
<dbReference type="Gene3D" id="3.30.70.1070">
    <property type="entry name" value="Sporulation related repeat"/>
    <property type="match status" value="1"/>
</dbReference>
<sequence>MEGNTQPEMNGFDAEQVSSSSLYNRFFPGGKRAELLDQITHLTRFGMMAVNVAGEAGTGKTHLLHAVANSLDTNVITVRTTLLMSSSELLNQILKSVLALRFHHDLPDLPSTTDEKALISIISSYFLRLKDSGGAVVILVDDAHELSEDALEVLLKLVLDKSLCEHLKCVMFSEPYFSNLLSKPSVKEVGAEQVFTLMMPLVDESIIAEYLTFIEATKPDSDRIMYSQSDIRTIYNLTKGNLGQVNSAIRSLLEGSGGTKQARPAFPWQSAALATLVLALTLIAYLYVQESDPGLTADSVEASGVVQIDAVEKSKGDITIPVEEDSTLSGTKATLLEQLRLKQERLKQERSQTTHQVVDKEAVNEASTDFSVVSANKEASLSSDQQLEADRGTHPQVVEPPSKADAVNHKSTLAGQTEVKKDFNIEEANEGYKSNRWIAARPGNFYTIQILGAHSKKNVSHYIDTFSGDKSELAVYEGVLRGQPWYVLIHGNYENRQAAKRAGDRLGLKDVWIRSFSSVQKEMVR</sequence>
<organism evidence="3 4">
    <name type="scientific">Litoribacillus peritrichatus</name>
    <dbReference type="NCBI Taxonomy" id="718191"/>
    <lineage>
        <taxon>Bacteria</taxon>
        <taxon>Pseudomonadati</taxon>
        <taxon>Pseudomonadota</taxon>
        <taxon>Gammaproteobacteria</taxon>
        <taxon>Oceanospirillales</taxon>
        <taxon>Oceanospirillaceae</taxon>
        <taxon>Litoribacillus</taxon>
    </lineage>
</organism>
<gene>
    <name evidence="3" type="ORF">GCM10022277_27940</name>
</gene>
<evidence type="ECO:0000313" key="4">
    <source>
        <dbReference type="Proteomes" id="UP001501565"/>
    </source>
</evidence>
<dbReference type="InterPro" id="IPR052026">
    <property type="entry name" value="ExeA_AAA_ATPase_DNA-bind"/>
</dbReference>
<dbReference type="CDD" id="cd00009">
    <property type="entry name" value="AAA"/>
    <property type="match status" value="1"/>
</dbReference>
<reference evidence="4" key="1">
    <citation type="journal article" date="2019" name="Int. J. Syst. Evol. Microbiol.">
        <title>The Global Catalogue of Microorganisms (GCM) 10K type strain sequencing project: providing services to taxonomists for standard genome sequencing and annotation.</title>
        <authorList>
            <consortium name="The Broad Institute Genomics Platform"/>
            <consortium name="The Broad Institute Genome Sequencing Center for Infectious Disease"/>
            <person name="Wu L."/>
            <person name="Ma J."/>
        </authorList>
    </citation>
    <scope>NUCLEOTIDE SEQUENCE [LARGE SCALE GENOMIC DNA]</scope>
    <source>
        <strain evidence="4">JCM 17551</strain>
    </source>
</reference>
<proteinExistence type="predicted"/>